<dbReference type="STRING" id="3659.A0A0A0LWQ7"/>
<dbReference type="Gramene" id="KGN66203">
    <property type="protein sequence ID" value="KGN66203"/>
    <property type="gene ID" value="Csa_1G575190"/>
</dbReference>
<evidence type="ECO:0000313" key="3">
    <source>
        <dbReference type="Proteomes" id="UP000029981"/>
    </source>
</evidence>
<reference evidence="2 3" key="1">
    <citation type="journal article" date="2009" name="Nat. Genet.">
        <title>The genome of the cucumber, Cucumis sativus L.</title>
        <authorList>
            <person name="Huang S."/>
            <person name="Li R."/>
            <person name="Zhang Z."/>
            <person name="Li L."/>
            <person name="Gu X."/>
            <person name="Fan W."/>
            <person name="Lucas W.J."/>
            <person name="Wang X."/>
            <person name="Xie B."/>
            <person name="Ni P."/>
            <person name="Ren Y."/>
            <person name="Zhu H."/>
            <person name="Li J."/>
            <person name="Lin K."/>
            <person name="Jin W."/>
            <person name="Fei Z."/>
            <person name="Li G."/>
            <person name="Staub J."/>
            <person name="Kilian A."/>
            <person name="van der Vossen E.A."/>
            <person name="Wu Y."/>
            <person name="Guo J."/>
            <person name="He J."/>
            <person name="Jia Z."/>
            <person name="Ren Y."/>
            <person name="Tian G."/>
            <person name="Lu Y."/>
            <person name="Ruan J."/>
            <person name="Qian W."/>
            <person name="Wang M."/>
            <person name="Huang Q."/>
            <person name="Li B."/>
            <person name="Xuan Z."/>
            <person name="Cao J."/>
            <person name="Asan"/>
            <person name="Wu Z."/>
            <person name="Zhang J."/>
            <person name="Cai Q."/>
            <person name="Bai Y."/>
            <person name="Zhao B."/>
            <person name="Han Y."/>
            <person name="Li Y."/>
            <person name="Li X."/>
            <person name="Wang S."/>
            <person name="Shi Q."/>
            <person name="Liu S."/>
            <person name="Cho W.K."/>
            <person name="Kim J.Y."/>
            <person name="Xu Y."/>
            <person name="Heller-Uszynska K."/>
            <person name="Miao H."/>
            <person name="Cheng Z."/>
            <person name="Zhang S."/>
            <person name="Wu J."/>
            <person name="Yang Y."/>
            <person name="Kang H."/>
            <person name="Li M."/>
            <person name="Liang H."/>
            <person name="Ren X."/>
            <person name="Shi Z."/>
            <person name="Wen M."/>
            <person name="Jian M."/>
            <person name="Yang H."/>
            <person name="Zhang G."/>
            <person name="Yang Z."/>
            <person name="Chen R."/>
            <person name="Liu S."/>
            <person name="Li J."/>
            <person name="Ma L."/>
            <person name="Liu H."/>
            <person name="Zhou Y."/>
            <person name="Zhao J."/>
            <person name="Fang X."/>
            <person name="Li G."/>
            <person name="Fang L."/>
            <person name="Li Y."/>
            <person name="Liu D."/>
            <person name="Zheng H."/>
            <person name="Zhang Y."/>
            <person name="Qin N."/>
            <person name="Li Z."/>
            <person name="Yang G."/>
            <person name="Yang S."/>
            <person name="Bolund L."/>
            <person name="Kristiansen K."/>
            <person name="Zheng H."/>
            <person name="Li S."/>
            <person name="Zhang X."/>
            <person name="Yang H."/>
            <person name="Wang J."/>
            <person name="Sun R."/>
            <person name="Zhang B."/>
            <person name="Jiang S."/>
            <person name="Wang J."/>
            <person name="Du Y."/>
            <person name="Li S."/>
        </authorList>
    </citation>
    <scope>NUCLEOTIDE SEQUENCE [LARGE SCALE GENOMIC DNA]</scope>
    <source>
        <strain evidence="3">cv. 9930</strain>
    </source>
</reference>
<feature type="compositionally biased region" description="Polar residues" evidence="1">
    <location>
        <begin position="93"/>
        <end position="105"/>
    </location>
</feature>
<reference evidence="2 3" key="3">
    <citation type="journal article" date="2010" name="BMC Genomics">
        <title>Transcriptome sequencing and comparative analysis of cucumber flowers with different sex types.</title>
        <authorList>
            <person name="Guo S."/>
            <person name="Zheng Y."/>
            <person name="Joung J.G."/>
            <person name="Liu S."/>
            <person name="Zhang Z."/>
            <person name="Crasta O.R."/>
            <person name="Sobral B.W."/>
            <person name="Xu Y."/>
            <person name="Huang S."/>
            <person name="Fei Z."/>
        </authorList>
    </citation>
    <scope>NUCLEOTIDE SEQUENCE [LARGE SCALE GENOMIC DNA]</scope>
    <source>
        <strain evidence="3">cv. 9930</strain>
    </source>
</reference>
<sequence length="277" mass="30029">MLISERHRPGPVVHITPLTIPEEPTATETRFPYPLSGISVSSDGNANGGDYSPYYLQEALAALQRYTNESEIESDSELSGREADVPLNAYSVLPQQSPRSANSPDSYDESPLRQSVDGSCSKTLPFLSSPVSVSPTATPVDSPPLSPMTRSLGRSLGSTSINEMVASLRNLHLSKVKSLPSSWNVQIGSPGYPSRVCHGFCSLPTTPTRAPTGHGVGLLDFTEHGFEEEPVMERVESGRELRAKMLEKLSKENSLDWAESNPSTCTPDVEWVSELVK</sequence>
<dbReference type="OMA" id="CTPDVEW"/>
<proteinExistence type="predicted"/>
<reference evidence="2 3" key="4">
    <citation type="journal article" date="2011" name="BMC Genomics">
        <title>RNA-Seq improves annotation of protein-coding genes in the cucumber genome.</title>
        <authorList>
            <person name="Li Z."/>
            <person name="Zhang Z."/>
            <person name="Yan P."/>
            <person name="Huang S."/>
            <person name="Fei Z."/>
            <person name="Lin K."/>
        </authorList>
    </citation>
    <scope>NUCLEOTIDE SEQUENCE [LARGE SCALE GENOMIC DNA]</scope>
    <source>
        <strain evidence="3">cv. 9930</strain>
    </source>
</reference>
<name>A0A0A0LWQ7_CUCSA</name>
<dbReference type="eggNOG" id="KOG1595">
    <property type="taxonomic scope" value="Eukaryota"/>
</dbReference>
<keyword evidence="3" id="KW-1185">Reference proteome</keyword>
<accession>A0A0A0LWQ7</accession>
<evidence type="ECO:0000256" key="1">
    <source>
        <dbReference type="SAM" id="MobiDB-lite"/>
    </source>
</evidence>
<evidence type="ECO:0000313" key="2">
    <source>
        <dbReference type="EMBL" id="KGN66203.1"/>
    </source>
</evidence>
<organism evidence="2 3">
    <name type="scientific">Cucumis sativus</name>
    <name type="common">Cucumber</name>
    <dbReference type="NCBI Taxonomy" id="3659"/>
    <lineage>
        <taxon>Eukaryota</taxon>
        <taxon>Viridiplantae</taxon>
        <taxon>Streptophyta</taxon>
        <taxon>Embryophyta</taxon>
        <taxon>Tracheophyta</taxon>
        <taxon>Spermatophyta</taxon>
        <taxon>Magnoliopsida</taxon>
        <taxon>eudicotyledons</taxon>
        <taxon>Gunneridae</taxon>
        <taxon>Pentapetalae</taxon>
        <taxon>rosids</taxon>
        <taxon>fabids</taxon>
        <taxon>Cucurbitales</taxon>
        <taxon>Cucurbitaceae</taxon>
        <taxon>Benincaseae</taxon>
        <taxon>Cucumis</taxon>
    </lineage>
</organism>
<dbReference type="Proteomes" id="UP000029981">
    <property type="component" value="Chromosome 1"/>
</dbReference>
<dbReference type="AlphaFoldDB" id="A0A0A0LWQ7"/>
<feature type="region of interest" description="Disordered" evidence="1">
    <location>
        <begin position="91"/>
        <end position="119"/>
    </location>
</feature>
<reference evidence="2 3" key="2">
    <citation type="journal article" date="2009" name="PLoS ONE">
        <title>An integrated genetic and cytogenetic map of the cucumber genome.</title>
        <authorList>
            <person name="Ren Y."/>
            <person name="Zhang Z."/>
            <person name="Liu J."/>
            <person name="Staub J.E."/>
            <person name="Han Y."/>
            <person name="Cheng Z."/>
            <person name="Li X."/>
            <person name="Lu J."/>
            <person name="Miao H."/>
            <person name="Kang H."/>
            <person name="Xie B."/>
            <person name="Gu X."/>
            <person name="Wang X."/>
            <person name="Du Y."/>
            <person name="Jin W."/>
            <person name="Huang S."/>
        </authorList>
    </citation>
    <scope>NUCLEOTIDE SEQUENCE [LARGE SCALE GENOMIC DNA]</scope>
    <source>
        <strain evidence="3">cv. 9930</strain>
    </source>
</reference>
<dbReference type="EMBL" id="CM002922">
    <property type="protein sequence ID" value="KGN66203.1"/>
    <property type="molecule type" value="Genomic_DNA"/>
</dbReference>
<protein>
    <submittedName>
        <fullName evidence="2">Uncharacterized protein</fullName>
    </submittedName>
</protein>
<gene>
    <name evidence="2" type="ORF">Csa_1G575190</name>
</gene>